<dbReference type="EMBL" id="QZCE01000002">
    <property type="protein sequence ID" value="NEZ65647.1"/>
    <property type="molecule type" value="Genomic_DNA"/>
</dbReference>
<dbReference type="AlphaFoldDB" id="A0A6M0SAZ5"/>
<proteinExistence type="predicted"/>
<sequence length="60" mass="6524">MAQILKKNPEFTSTWIDSILGSGVSAGADAEIFKAKLSELFSELIGHESDALEPETLHLH</sequence>
<dbReference type="Proteomes" id="UP000473574">
    <property type="component" value="Unassembled WGS sequence"/>
</dbReference>
<reference evidence="1 2" key="1">
    <citation type="journal article" date="2020" name="Microb. Ecol.">
        <title>Ecogenomics of the Marine Benthic Filamentous Cyanobacterium Adonisia.</title>
        <authorList>
            <person name="Walter J.M."/>
            <person name="Coutinho F.H."/>
            <person name="Leomil L."/>
            <person name="Hargreaves P.I."/>
            <person name="Campeao M.E."/>
            <person name="Vieira V.V."/>
            <person name="Silva B.S."/>
            <person name="Fistarol G.O."/>
            <person name="Salomon P.S."/>
            <person name="Sawabe T."/>
            <person name="Mino S."/>
            <person name="Hosokawa M."/>
            <person name="Miyashita H."/>
            <person name="Maruyama F."/>
            <person name="van Verk M.C."/>
            <person name="Dutilh B.E."/>
            <person name="Thompson C.C."/>
            <person name="Thompson F.L."/>
        </authorList>
    </citation>
    <scope>NUCLEOTIDE SEQUENCE [LARGE SCALE GENOMIC DNA]</scope>
    <source>
        <strain evidence="1 2">CCMR0082</strain>
    </source>
</reference>
<organism evidence="1 2">
    <name type="scientific">Adonisia turfae CCMR0082</name>
    <dbReference type="NCBI Taxonomy" id="2304604"/>
    <lineage>
        <taxon>Bacteria</taxon>
        <taxon>Bacillati</taxon>
        <taxon>Cyanobacteriota</taxon>
        <taxon>Adonisia</taxon>
        <taxon>Adonisia turfae</taxon>
    </lineage>
</organism>
<name>A0A6M0SAZ5_9CYAN</name>
<accession>A0A6M0SAZ5</accession>
<comment type="caution">
    <text evidence="1">The sequence shown here is derived from an EMBL/GenBank/DDBJ whole genome shotgun (WGS) entry which is preliminary data.</text>
</comment>
<evidence type="ECO:0000313" key="2">
    <source>
        <dbReference type="Proteomes" id="UP000473574"/>
    </source>
</evidence>
<protein>
    <submittedName>
        <fullName evidence="1">Uncharacterized protein</fullName>
    </submittedName>
</protein>
<gene>
    <name evidence="1" type="ORF">D0962_23305</name>
</gene>
<dbReference type="RefSeq" id="WP_163666902.1">
    <property type="nucleotide sequence ID" value="NZ_QZCE01000002.1"/>
</dbReference>
<evidence type="ECO:0000313" key="1">
    <source>
        <dbReference type="EMBL" id="NEZ65647.1"/>
    </source>
</evidence>